<dbReference type="EMBL" id="CP059399">
    <property type="protein sequence ID" value="QLY28193.1"/>
    <property type="molecule type" value="Genomic_DNA"/>
</dbReference>
<evidence type="ECO:0000256" key="2">
    <source>
        <dbReference type="RuleBase" id="RU366034"/>
    </source>
</evidence>
<keyword evidence="2" id="KW-0479">Metal-binding</keyword>
<dbReference type="AlphaFoldDB" id="A0A7D6V7M5"/>
<dbReference type="GO" id="GO:0046872">
    <property type="term" value="F:metal ion binding"/>
    <property type="evidence" value="ECO:0007669"/>
    <property type="project" value="UniProtKB-KW"/>
</dbReference>
<dbReference type="EC" id="4.2.3.-" evidence="2"/>
<keyword evidence="4" id="KW-1185">Reference proteome</keyword>
<keyword evidence="1 2" id="KW-0456">Lyase</keyword>
<dbReference type="Proteomes" id="UP000515512">
    <property type="component" value="Chromosome"/>
</dbReference>
<dbReference type="InterPro" id="IPR008949">
    <property type="entry name" value="Isoprenoid_synthase_dom_sf"/>
</dbReference>
<sequence>MNEHELRQLEIPLPFAPQRHPMSDAAQHRAGVWARRHGLLETDTDAARFDALGYGRFAAHWCPTANFSDLVLMAEWITLFFFFDDLQDQAIATGNGGEYDDLRHDATRIIRGRAAAPTDHPVLTALSELCVRTSARNSAAWARRFALDLEIWLLGHARENAFRRAARTPGPDEYPRLRRDACTVLPTVDLAEIIEHTEIPDALYFGPSYQQIIATTADIMCWINDLHSLARELDAEDPINMVTVLRHHRALTLAEAVDEVRHAIDARIRDHQSAITTLTTEMDALHLSAHTRHGILRCVRDCGSAIAGMESWDRTDTVRFAADHSYPVPSKSQPVSGHST</sequence>
<dbReference type="SFLD" id="SFLDG01020">
    <property type="entry name" value="Terpene_Cyclase_Like_2"/>
    <property type="match status" value="1"/>
</dbReference>
<dbReference type="GO" id="GO:0010333">
    <property type="term" value="F:terpene synthase activity"/>
    <property type="evidence" value="ECO:0007669"/>
    <property type="project" value="InterPro"/>
</dbReference>
<dbReference type="SUPFAM" id="SSF48576">
    <property type="entry name" value="Terpenoid synthases"/>
    <property type="match status" value="1"/>
</dbReference>
<dbReference type="PANTHER" id="PTHR35201:SF4">
    <property type="entry name" value="BETA-PINACENE SYNTHASE-RELATED"/>
    <property type="match status" value="1"/>
</dbReference>
<evidence type="ECO:0000256" key="1">
    <source>
        <dbReference type="ARBA" id="ARBA00023239"/>
    </source>
</evidence>
<organism evidence="3 4">
    <name type="scientific">Nocardia huaxiensis</name>
    <dbReference type="NCBI Taxonomy" id="2755382"/>
    <lineage>
        <taxon>Bacteria</taxon>
        <taxon>Bacillati</taxon>
        <taxon>Actinomycetota</taxon>
        <taxon>Actinomycetes</taxon>
        <taxon>Mycobacteriales</taxon>
        <taxon>Nocardiaceae</taxon>
        <taxon>Nocardia</taxon>
    </lineage>
</organism>
<keyword evidence="2" id="KW-0460">Magnesium</keyword>
<dbReference type="RefSeq" id="WP_181579401.1">
    <property type="nucleotide sequence ID" value="NZ_CP059399.1"/>
</dbReference>
<evidence type="ECO:0000313" key="3">
    <source>
        <dbReference type="EMBL" id="QLY28193.1"/>
    </source>
</evidence>
<comment type="similarity">
    <text evidence="2">Belongs to the terpene synthase family.</text>
</comment>
<dbReference type="Gene3D" id="1.10.600.10">
    <property type="entry name" value="Farnesyl Diphosphate Synthase"/>
    <property type="match status" value="1"/>
</dbReference>
<proteinExistence type="inferred from homology"/>
<comment type="cofactor">
    <cofactor evidence="2">
        <name>Mg(2+)</name>
        <dbReference type="ChEBI" id="CHEBI:18420"/>
    </cofactor>
</comment>
<gene>
    <name evidence="3" type="ORF">H0264_22675</name>
</gene>
<dbReference type="Pfam" id="PF19086">
    <property type="entry name" value="Terpene_syn_C_2"/>
    <property type="match status" value="1"/>
</dbReference>
<dbReference type="KEGG" id="nhu:H0264_22675"/>
<accession>A0A7D6V7M5</accession>
<reference evidence="3 4" key="1">
    <citation type="submission" date="2020-07" db="EMBL/GenBank/DDBJ databases">
        <authorList>
            <person name="Zhuang K."/>
            <person name="Ran Y."/>
        </authorList>
    </citation>
    <scope>NUCLEOTIDE SEQUENCE [LARGE SCALE GENOMIC DNA]</scope>
    <source>
        <strain evidence="3 4">WCH-YHL-001</strain>
    </source>
</reference>
<evidence type="ECO:0000313" key="4">
    <source>
        <dbReference type="Proteomes" id="UP000515512"/>
    </source>
</evidence>
<dbReference type="PANTHER" id="PTHR35201">
    <property type="entry name" value="TERPENE SYNTHASE"/>
    <property type="match status" value="1"/>
</dbReference>
<name>A0A7D6V7M5_9NOCA</name>
<dbReference type="InterPro" id="IPR034686">
    <property type="entry name" value="Terpene_cyclase-like_2"/>
</dbReference>
<protein>
    <recommendedName>
        <fullName evidence="2">Terpene synthase</fullName>
        <ecNumber evidence="2">4.2.3.-</ecNumber>
    </recommendedName>
</protein>
<dbReference type="SFLD" id="SFLDS00005">
    <property type="entry name" value="Isoprenoid_Synthase_Type_I"/>
    <property type="match status" value="1"/>
</dbReference>